<name>A0ABW5SNB3_9BACL</name>
<feature type="transmembrane region" description="Helical" evidence="6">
    <location>
        <begin position="286"/>
        <end position="307"/>
    </location>
</feature>
<comment type="subcellular location">
    <subcellularLocation>
        <location evidence="1">Cell membrane</location>
        <topology evidence="1">Multi-pass membrane protein</topology>
    </subcellularLocation>
</comment>
<gene>
    <name evidence="8" type="ORF">ACFSVM_09940</name>
</gene>
<dbReference type="InterPro" id="IPR052536">
    <property type="entry name" value="ABC-4_Integral_Memb_Prot"/>
</dbReference>
<dbReference type="PANTHER" id="PTHR46795">
    <property type="entry name" value="ABC TRANSPORTER PERMEASE-RELATED-RELATED"/>
    <property type="match status" value="1"/>
</dbReference>
<accession>A0ABW5SNB3</accession>
<feature type="transmembrane region" description="Helical" evidence="6">
    <location>
        <begin position="235"/>
        <end position="255"/>
    </location>
</feature>
<feature type="transmembrane region" description="Helical" evidence="6">
    <location>
        <begin position="652"/>
        <end position="672"/>
    </location>
</feature>
<feature type="transmembrane region" description="Helical" evidence="6">
    <location>
        <begin position="104"/>
        <end position="127"/>
    </location>
</feature>
<evidence type="ECO:0000313" key="8">
    <source>
        <dbReference type="EMBL" id="MFD2700789.1"/>
    </source>
</evidence>
<evidence type="ECO:0000256" key="6">
    <source>
        <dbReference type="SAM" id="Phobius"/>
    </source>
</evidence>
<feature type="transmembrane region" description="Helical" evidence="6">
    <location>
        <begin position="579"/>
        <end position="600"/>
    </location>
</feature>
<dbReference type="InterPro" id="IPR003838">
    <property type="entry name" value="ABC3_permease_C"/>
</dbReference>
<evidence type="ECO:0000256" key="2">
    <source>
        <dbReference type="ARBA" id="ARBA00022475"/>
    </source>
</evidence>
<reference evidence="9" key="1">
    <citation type="journal article" date="2019" name="Int. J. Syst. Evol. Microbiol.">
        <title>The Global Catalogue of Microorganisms (GCM) 10K type strain sequencing project: providing services to taxonomists for standard genome sequencing and annotation.</title>
        <authorList>
            <consortium name="The Broad Institute Genomics Platform"/>
            <consortium name="The Broad Institute Genome Sequencing Center for Infectious Disease"/>
            <person name="Wu L."/>
            <person name="Ma J."/>
        </authorList>
    </citation>
    <scope>NUCLEOTIDE SEQUENCE [LARGE SCALE GENOMIC DNA]</scope>
    <source>
        <strain evidence="9">KCTC 33849</strain>
    </source>
</reference>
<keyword evidence="2" id="KW-1003">Cell membrane</keyword>
<organism evidence="8 9">
    <name type="scientific">Paenibacillus shunpengii</name>
    <dbReference type="NCBI Taxonomy" id="2054424"/>
    <lineage>
        <taxon>Bacteria</taxon>
        <taxon>Bacillati</taxon>
        <taxon>Bacillota</taxon>
        <taxon>Bacilli</taxon>
        <taxon>Bacillales</taxon>
        <taxon>Paenibacillaceae</taxon>
        <taxon>Paenibacillus</taxon>
    </lineage>
</organism>
<feature type="transmembrane region" description="Helical" evidence="6">
    <location>
        <begin position="197"/>
        <end position="215"/>
    </location>
</feature>
<dbReference type="Gene3D" id="3.40.50.1820">
    <property type="entry name" value="alpha/beta hydrolase"/>
    <property type="match status" value="1"/>
</dbReference>
<dbReference type="Pfam" id="PF02687">
    <property type="entry name" value="FtsX"/>
    <property type="match status" value="1"/>
</dbReference>
<feature type="transmembrane region" description="Helical" evidence="6">
    <location>
        <begin position="147"/>
        <end position="176"/>
    </location>
</feature>
<sequence>MTLFDLARKNIQGNFRSYFVYFFSMFVSTVIFYIFVSLQNSTEIIRSIESSESMKSIFFIASIVLILFVSVFILYSNQFFTRKRKQEVGLYALLGLPKQTIGKLLFYENLLIGTIVLVLAVMVGTLLSKLFSMMLARLLGVNVDISISISFPAVASTVIVFMIIILITSLQAYRLIYRFRLIELFRAEQEGESESRASIISACAAVLILSISYAIGLREFTNTEQILTNLGMMTVGIILGTGLMFSSFVIFMLRLMKSRKQHYFKGMNLVITSNLVYRMRGNARTFTIISILSALALCAFSFGLSTYHTYEHSARLAAPFSYMFVSQDEAFNKQVDNIIKRDAEHPVTAQVEISVVQLNGYSSNNEIISNKQLANNEQPIKVISMSGYNQAAEALGIPQVNVTESDQAIAIRPMFTEHEWADYDGETISLQLSSQQLTLAYTDMTIERIVNWSYPDNMIVVADELYKSVERQSTPVNYIGYAVEEQKTTKKTSDTLADIATPESKMSSYYAEYRVGIENAGLNVFILGFLGLVFLLALGSVLYFKQLTEATGDISRYDILKKIGVSKKEIRTSIIKQNAVVFMLPLIVGIVHYVVIFTWMRRLFGGLGGISLLEPILICISIFLVIYMFYFILTIGSVSKLLIGEALHSSRLALLGIVAGILILVGFLVWLAPEPLKEADDRGTSDVHFDLPKPKGDYVIGVTELHLVDTERIDPWVNQLQRELMISIWYPAEKESGQRAAYMHEGAAMHYDEEEIPSIGLDPGTIDLSGIDTHAWLDAPAVAKKGGWPVIFFSPGGTVPRSFGTILVQELASQGYVVITIDHTHESSVVEFPDGRIVKGTLPEINAETVLKMIDVRVDDVRFALDQLEEMRTGSNIDAEQKGLPQGLPETLDLSKVGIYGHSAGGATAAQTMYEDDRFDAGIDMDGTLGHMPNHPLPVAQHGLDRPFMLLNSGINDEGKVDSHLTAEDRGMFWSRTSGWKFDLSIPNGAHFTFTDYQYLLPQIAMKLSLSRQVIHQSIGPVDPQRALDAQREYVSAFFDYHLKSISQPLLESSKSSYAEVKIIK</sequence>
<feature type="transmembrane region" description="Helical" evidence="6">
    <location>
        <begin position="524"/>
        <end position="544"/>
    </location>
</feature>
<dbReference type="Proteomes" id="UP001597540">
    <property type="component" value="Unassembled WGS sequence"/>
</dbReference>
<keyword evidence="9" id="KW-1185">Reference proteome</keyword>
<feature type="transmembrane region" description="Helical" evidence="6">
    <location>
        <begin position="18"/>
        <end position="36"/>
    </location>
</feature>
<protein>
    <submittedName>
        <fullName evidence="8">FtsX-like permease family protein</fullName>
    </submittedName>
</protein>
<evidence type="ECO:0000256" key="5">
    <source>
        <dbReference type="ARBA" id="ARBA00023136"/>
    </source>
</evidence>
<evidence type="ECO:0000313" key="9">
    <source>
        <dbReference type="Proteomes" id="UP001597540"/>
    </source>
</evidence>
<evidence type="ECO:0000256" key="3">
    <source>
        <dbReference type="ARBA" id="ARBA00022692"/>
    </source>
</evidence>
<keyword evidence="5 6" id="KW-0472">Membrane</keyword>
<feature type="transmembrane region" description="Helical" evidence="6">
    <location>
        <begin position="612"/>
        <end position="632"/>
    </location>
</feature>
<feature type="domain" description="ABC3 transporter permease C-terminal" evidence="7">
    <location>
        <begin position="60"/>
        <end position="178"/>
    </location>
</feature>
<proteinExistence type="predicted"/>
<dbReference type="Pfam" id="PF03403">
    <property type="entry name" value="PAF-AH_p_II"/>
    <property type="match status" value="1"/>
</dbReference>
<evidence type="ECO:0000256" key="4">
    <source>
        <dbReference type="ARBA" id="ARBA00022989"/>
    </source>
</evidence>
<dbReference type="EMBL" id="JBHUMJ010000002">
    <property type="protein sequence ID" value="MFD2700789.1"/>
    <property type="molecule type" value="Genomic_DNA"/>
</dbReference>
<keyword evidence="4 6" id="KW-1133">Transmembrane helix</keyword>
<keyword evidence="3 6" id="KW-0812">Transmembrane</keyword>
<evidence type="ECO:0000259" key="7">
    <source>
        <dbReference type="Pfam" id="PF02687"/>
    </source>
</evidence>
<dbReference type="RefSeq" id="WP_379261802.1">
    <property type="nucleotide sequence ID" value="NZ_JBHUMJ010000002.1"/>
</dbReference>
<dbReference type="InterPro" id="IPR029058">
    <property type="entry name" value="AB_hydrolase_fold"/>
</dbReference>
<dbReference type="PANTHER" id="PTHR46795:SF3">
    <property type="entry name" value="ABC TRANSPORTER PERMEASE"/>
    <property type="match status" value="1"/>
</dbReference>
<feature type="transmembrane region" description="Helical" evidence="6">
    <location>
        <begin position="56"/>
        <end position="75"/>
    </location>
</feature>
<dbReference type="SUPFAM" id="SSF53474">
    <property type="entry name" value="alpha/beta-Hydrolases"/>
    <property type="match status" value="1"/>
</dbReference>
<comment type="caution">
    <text evidence="8">The sequence shown here is derived from an EMBL/GenBank/DDBJ whole genome shotgun (WGS) entry which is preliminary data.</text>
</comment>
<evidence type="ECO:0000256" key="1">
    <source>
        <dbReference type="ARBA" id="ARBA00004651"/>
    </source>
</evidence>